<dbReference type="Gramene" id="AET5Gv21222500.2">
    <property type="protein sequence ID" value="AET5Gv21222500.2"/>
    <property type="gene ID" value="AET5Gv21222500"/>
</dbReference>
<evidence type="ECO:0000313" key="1">
    <source>
        <dbReference type="EnsemblPlants" id="AET5Gv21222500.2"/>
    </source>
</evidence>
<reference evidence="2" key="2">
    <citation type="journal article" date="2017" name="Nat. Plants">
        <title>The Aegilops tauschii genome reveals multiple impacts of transposons.</title>
        <authorList>
            <person name="Zhao G."/>
            <person name="Zou C."/>
            <person name="Li K."/>
            <person name="Wang K."/>
            <person name="Li T."/>
            <person name="Gao L."/>
            <person name="Zhang X."/>
            <person name="Wang H."/>
            <person name="Yang Z."/>
            <person name="Liu X."/>
            <person name="Jiang W."/>
            <person name="Mao L."/>
            <person name="Kong X."/>
            <person name="Jiao Y."/>
            <person name="Jia J."/>
        </authorList>
    </citation>
    <scope>NUCLEOTIDE SEQUENCE [LARGE SCALE GENOMIC DNA]</scope>
    <source>
        <strain evidence="2">cv. AL8/78</strain>
    </source>
</reference>
<dbReference type="EnsemblPlants" id="AET5Gv21222500.2">
    <property type="protein sequence ID" value="AET5Gv21222500.2"/>
    <property type="gene ID" value="AET5Gv21222500"/>
</dbReference>
<reference evidence="1" key="3">
    <citation type="journal article" date="2017" name="Nature">
        <title>Genome sequence of the progenitor of the wheat D genome Aegilops tauschii.</title>
        <authorList>
            <person name="Luo M.C."/>
            <person name="Gu Y.Q."/>
            <person name="Puiu D."/>
            <person name="Wang H."/>
            <person name="Twardziok S.O."/>
            <person name="Deal K.R."/>
            <person name="Huo N."/>
            <person name="Zhu T."/>
            <person name="Wang L."/>
            <person name="Wang Y."/>
            <person name="McGuire P.E."/>
            <person name="Liu S."/>
            <person name="Long H."/>
            <person name="Ramasamy R.K."/>
            <person name="Rodriguez J.C."/>
            <person name="Van S.L."/>
            <person name="Yuan L."/>
            <person name="Wang Z."/>
            <person name="Xia Z."/>
            <person name="Xiao L."/>
            <person name="Anderson O.D."/>
            <person name="Ouyang S."/>
            <person name="Liang Y."/>
            <person name="Zimin A.V."/>
            <person name="Pertea G."/>
            <person name="Qi P."/>
            <person name="Bennetzen J.L."/>
            <person name="Dai X."/>
            <person name="Dawson M.W."/>
            <person name="Muller H.G."/>
            <person name="Kugler K."/>
            <person name="Rivarola-Duarte L."/>
            <person name="Spannagl M."/>
            <person name="Mayer K.F.X."/>
            <person name="Lu F.H."/>
            <person name="Bevan M.W."/>
            <person name="Leroy P."/>
            <person name="Li P."/>
            <person name="You F.M."/>
            <person name="Sun Q."/>
            <person name="Liu Z."/>
            <person name="Lyons E."/>
            <person name="Wicker T."/>
            <person name="Salzberg S.L."/>
            <person name="Devos K.M."/>
            <person name="Dvorak J."/>
        </authorList>
    </citation>
    <scope>NUCLEOTIDE SEQUENCE [LARGE SCALE GENOMIC DNA]</scope>
    <source>
        <strain evidence="1">cv. AL8/78</strain>
    </source>
</reference>
<accession>A0A453MKM3</accession>
<name>A0A453MKM3_AEGTS</name>
<protein>
    <submittedName>
        <fullName evidence="1">Uncharacterized protein</fullName>
    </submittedName>
</protein>
<keyword evidence="2" id="KW-1185">Reference proteome</keyword>
<organism evidence="1 2">
    <name type="scientific">Aegilops tauschii subsp. strangulata</name>
    <name type="common">Goatgrass</name>
    <dbReference type="NCBI Taxonomy" id="200361"/>
    <lineage>
        <taxon>Eukaryota</taxon>
        <taxon>Viridiplantae</taxon>
        <taxon>Streptophyta</taxon>
        <taxon>Embryophyta</taxon>
        <taxon>Tracheophyta</taxon>
        <taxon>Spermatophyta</taxon>
        <taxon>Magnoliopsida</taxon>
        <taxon>Liliopsida</taxon>
        <taxon>Poales</taxon>
        <taxon>Poaceae</taxon>
        <taxon>BOP clade</taxon>
        <taxon>Pooideae</taxon>
        <taxon>Triticodae</taxon>
        <taxon>Triticeae</taxon>
        <taxon>Triticinae</taxon>
        <taxon>Aegilops</taxon>
    </lineage>
</organism>
<dbReference type="AlphaFoldDB" id="A0A453MKM3"/>
<proteinExistence type="predicted"/>
<reference evidence="2" key="1">
    <citation type="journal article" date="2014" name="Science">
        <title>Ancient hybridizations among the ancestral genomes of bread wheat.</title>
        <authorList>
            <consortium name="International Wheat Genome Sequencing Consortium,"/>
            <person name="Marcussen T."/>
            <person name="Sandve S.R."/>
            <person name="Heier L."/>
            <person name="Spannagl M."/>
            <person name="Pfeifer M."/>
            <person name="Jakobsen K.S."/>
            <person name="Wulff B.B."/>
            <person name="Steuernagel B."/>
            <person name="Mayer K.F."/>
            <person name="Olsen O.A."/>
        </authorList>
    </citation>
    <scope>NUCLEOTIDE SEQUENCE [LARGE SCALE GENOMIC DNA]</scope>
    <source>
        <strain evidence="2">cv. AL8/78</strain>
    </source>
</reference>
<reference evidence="1" key="4">
    <citation type="submission" date="2019-03" db="UniProtKB">
        <authorList>
            <consortium name="EnsemblPlants"/>
        </authorList>
    </citation>
    <scope>IDENTIFICATION</scope>
</reference>
<sequence length="90" mass="10228">MLYRKKEGGFRFGHVGKATLALRAVLDVFRLQITCSANRRVVVSVTTSRLAVLLDTYMQVQQLILPWIQSDCFQGPSILFGCLIYNLHKI</sequence>
<dbReference type="Proteomes" id="UP000015105">
    <property type="component" value="Chromosome 5D"/>
</dbReference>
<reference evidence="1" key="5">
    <citation type="journal article" date="2021" name="G3 (Bethesda)">
        <title>Aegilops tauschii genome assembly Aet v5.0 features greater sequence contiguity and improved annotation.</title>
        <authorList>
            <person name="Wang L."/>
            <person name="Zhu T."/>
            <person name="Rodriguez J.C."/>
            <person name="Deal K.R."/>
            <person name="Dubcovsky J."/>
            <person name="McGuire P.E."/>
            <person name="Lux T."/>
            <person name="Spannagl M."/>
            <person name="Mayer K.F.X."/>
            <person name="Baldrich P."/>
            <person name="Meyers B.C."/>
            <person name="Huo N."/>
            <person name="Gu Y.Q."/>
            <person name="Zhou H."/>
            <person name="Devos K.M."/>
            <person name="Bennetzen J.L."/>
            <person name="Unver T."/>
            <person name="Budak H."/>
            <person name="Gulick P.J."/>
            <person name="Galiba G."/>
            <person name="Kalapos B."/>
            <person name="Nelson D.R."/>
            <person name="Li P."/>
            <person name="You F.M."/>
            <person name="Luo M.C."/>
            <person name="Dvorak J."/>
        </authorList>
    </citation>
    <scope>NUCLEOTIDE SEQUENCE [LARGE SCALE GENOMIC DNA]</scope>
    <source>
        <strain evidence="1">cv. AL8/78</strain>
    </source>
</reference>
<evidence type="ECO:0000313" key="2">
    <source>
        <dbReference type="Proteomes" id="UP000015105"/>
    </source>
</evidence>